<evidence type="ECO:0000256" key="4">
    <source>
        <dbReference type="ARBA" id="ARBA00022490"/>
    </source>
</evidence>
<dbReference type="PANTHER" id="PTHR13072">
    <property type="entry name" value="DYNACTIN 6"/>
    <property type="match status" value="1"/>
</dbReference>
<keyword evidence="4" id="KW-0963">Cytoplasm</keyword>
<dbReference type="SUPFAM" id="SSF51161">
    <property type="entry name" value="Trimeric LpxA-like enzymes"/>
    <property type="match status" value="1"/>
</dbReference>
<dbReference type="Proteomes" id="UP000800097">
    <property type="component" value="Unassembled WGS sequence"/>
</dbReference>
<dbReference type="PANTHER" id="PTHR13072:SF0">
    <property type="entry name" value="DYNACTIN SUBUNIT 6"/>
    <property type="match status" value="1"/>
</dbReference>
<keyword evidence="9" id="KW-1185">Reference proteome</keyword>
<evidence type="ECO:0000256" key="3">
    <source>
        <dbReference type="ARBA" id="ARBA00016573"/>
    </source>
</evidence>
<reference evidence="8" key="1">
    <citation type="journal article" date="2020" name="Stud. Mycol.">
        <title>101 Dothideomycetes genomes: a test case for predicting lifestyles and emergence of pathogens.</title>
        <authorList>
            <person name="Haridas S."/>
            <person name="Albert R."/>
            <person name="Binder M."/>
            <person name="Bloem J."/>
            <person name="Labutti K."/>
            <person name="Salamov A."/>
            <person name="Andreopoulos B."/>
            <person name="Baker S."/>
            <person name="Barry K."/>
            <person name="Bills G."/>
            <person name="Bluhm B."/>
            <person name="Cannon C."/>
            <person name="Castanera R."/>
            <person name="Culley D."/>
            <person name="Daum C."/>
            <person name="Ezra D."/>
            <person name="Gonzalez J."/>
            <person name="Henrissat B."/>
            <person name="Kuo A."/>
            <person name="Liang C."/>
            <person name="Lipzen A."/>
            <person name="Lutzoni F."/>
            <person name="Magnuson J."/>
            <person name="Mondo S."/>
            <person name="Nolan M."/>
            <person name="Ohm R."/>
            <person name="Pangilinan J."/>
            <person name="Park H.-J."/>
            <person name="Ramirez L."/>
            <person name="Alfaro M."/>
            <person name="Sun H."/>
            <person name="Tritt A."/>
            <person name="Yoshinaga Y."/>
            <person name="Zwiers L.-H."/>
            <person name="Turgeon B."/>
            <person name="Goodwin S."/>
            <person name="Spatafora J."/>
            <person name="Crous P."/>
            <person name="Grigoriev I."/>
        </authorList>
    </citation>
    <scope>NUCLEOTIDE SEQUENCE</scope>
    <source>
        <strain evidence="8">CBS 379.55</strain>
    </source>
</reference>
<keyword evidence="5" id="KW-0206">Cytoskeleton</keyword>
<dbReference type="GeneID" id="54548718"/>
<organism evidence="8 9">
    <name type="scientific">Westerdykella ornata</name>
    <dbReference type="NCBI Taxonomy" id="318751"/>
    <lineage>
        <taxon>Eukaryota</taxon>
        <taxon>Fungi</taxon>
        <taxon>Dikarya</taxon>
        <taxon>Ascomycota</taxon>
        <taxon>Pezizomycotina</taxon>
        <taxon>Dothideomycetes</taxon>
        <taxon>Pleosporomycetidae</taxon>
        <taxon>Pleosporales</taxon>
        <taxon>Sporormiaceae</taxon>
        <taxon>Westerdykella</taxon>
    </lineage>
</organism>
<evidence type="ECO:0000313" key="9">
    <source>
        <dbReference type="Proteomes" id="UP000800097"/>
    </source>
</evidence>
<evidence type="ECO:0000256" key="6">
    <source>
        <dbReference type="ARBA" id="ARBA00034687"/>
    </source>
</evidence>
<comment type="subcellular location">
    <subcellularLocation>
        <location evidence="1">Cytoplasm</location>
        <location evidence="1">Cytoskeleton</location>
    </subcellularLocation>
</comment>
<protein>
    <recommendedName>
        <fullName evidence="3">Dynactin subunit 6</fullName>
    </recommendedName>
</protein>
<accession>A0A6A6JJL9</accession>
<proteinExistence type="inferred from homology"/>
<evidence type="ECO:0000256" key="5">
    <source>
        <dbReference type="ARBA" id="ARBA00023212"/>
    </source>
</evidence>
<evidence type="ECO:0000256" key="1">
    <source>
        <dbReference type="ARBA" id="ARBA00004245"/>
    </source>
</evidence>
<dbReference type="OrthoDB" id="2355at2759"/>
<dbReference type="GO" id="GO:0007052">
    <property type="term" value="P:mitotic spindle organization"/>
    <property type="evidence" value="ECO:0007669"/>
    <property type="project" value="TreeGrafter"/>
</dbReference>
<comment type="similarity">
    <text evidence="2">Belongs to the dynactin subunits 5/6 family. Dynactin subunit 6 subfamily.</text>
</comment>
<name>A0A6A6JJL9_WESOR</name>
<dbReference type="RefSeq" id="XP_033654320.1">
    <property type="nucleotide sequence ID" value="XM_033795543.1"/>
</dbReference>
<feature type="region of interest" description="Disordered" evidence="7">
    <location>
        <begin position="1"/>
        <end position="28"/>
    </location>
</feature>
<evidence type="ECO:0000256" key="7">
    <source>
        <dbReference type="SAM" id="MobiDB-lite"/>
    </source>
</evidence>
<evidence type="ECO:0000256" key="2">
    <source>
        <dbReference type="ARBA" id="ARBA00007719"/>
    </source>
</evidence>
<dbReference type="GO" id="GO:0070840">
    <property type="term" value="F:dynein complex binding"/>
    <property type="evidence" value="ECO:0007669"/>
    <property type="project" value="TreeGrafter"/>
</dbReference>
<dbReference type="GO" id="GO:0005869">
    <property type="term" value="C:dynactin complex"/>
    <property type="evidence" value="ECO:0007669"/>
    <property type="project" value="InterPro"/>
</dbReference>
<evidence type="ECO:0000313" key="8">
    <source>
        <dbReference type="EMBL" id="KAF2276781.1"/>
    </source>
</evidence>
<dbReference type="AlphaFoldDB" id="A0A6A6JJL9"/>
<gene>
    <name evidence="8" type="ORF">EI97DRAFT_376171</name>
</gene>
<sequence length="224" mass="23790">MSVQPTPSRPASERRTSSMQKRQSILPRPPSLIVDPSVLIAQHVQIAGANPITIGPNAIIHPHTKISSAMAPVVIGEGVIAFEKVKIGVGMGESGIADSRRSSVMSPGNRDSLRGEGTVLGRNVVIETGAVVEAAEVGEGTVVEVGAVLGPGCVVGRYCTITPTTILPPNTHIPDFTVVYSGTEKRVDNTLQSRPELLEARALVHKKQIDMFKRLVPNNIAKWA</sequence>
<comment type="function">
    <text evidence="6">Part of the dynactin complex that activates the molecular motor dynein for ultra-processive transport along microtubules.</text>
</comment>
<dbReference type="InterPro" id="IPR027777">
    <property type="entry name" value="DCTN6"/>
</dbReference>
<dbReference type="Gene3D" id="2.160.10.10">
    <property type="entry name" value="Hexapeptide repeat proteins"/>
    <property type="match status" value="1"/>
</dbReference>
<dbReference type="InterPro" id="IPR011004">
    <property type="entry name" value="Trimer_LpxA-like_sf"/>
</dbReference>
<dbReference type="EMBL" id="ML986492">
    <property type="protein sequence ID" value="KAF2276781.1"/>
    <property type="molecule type" value="Genomic_DNA"/>
</dbReference>